<dbReference type="OrthoDB" id="269227at2759"/>
<sequence>MNSTTFCLILVLAVLTSVLFMRDSGPQPTKQLNDTYDYIIVGAGSAGSVLATRLSEDTGSTVLVLEAGNTGENNWFINVPLVSALTQKSNEDWNYQTEPQQHAAFAMKERRSCWPRGKVLGGTSALNMMVYARGSRYDYDSWAEEGCEGWSYQDVLPYFLKSEDVLIDELKNSAFHSSGGELGVSRSSYTALPSVLLQAGQELGFKAHDCHGPDQIGFCRMQATVRDGKRSSTYNSILKPAMSRANLHVGVNSLVTKVLIHDGRAEGVEVMREGRTLTVHARKEVILSGGAVNSPQLLMLSGVGPRDHLEDMEIDVKADLPVGDNLQDHLMVFIPVLTNTSIPITKDTVGNVWALMDYVIHRTGVIATTGVEAMAFLYEDGNVTSGNGKAPEIQFHLHSVHGFTENEKQFENFNLNEKTRDLVFSTAVNQSSFSMLPILLHPKSHGTLRLKSKDPLQYPAIDPQYLQHPGDIKTLLKGIRLTERLLDTKPMREIGASIDPSVPMYKLCEQHLFRSDAFWMCFIRQLAVTVYHPTGTCRIGRKDDPTAVVDPQLKVKGIKGLRVVDASVMRNMPSGNTNAPSIMIAEKAADMIRGVDTVQRWKQQIRGHL</sequence>
<dbReference type="EMBL" id="NEDP02005585">
    <property type="protein sequence ID" value="OWF37635.1"/>
    <property type="molecule type" value="Genomic_DNA"/>
</dbReference>
<keyword evidence="3 6" id="KW-0285">Flavoprotein</keyword>
<keyword evidence="7" id="KW-0732">Signal</keyword>
<feature type="chain" id="PRO_5013324215" evidence="7">
    <location>
        <begin position="21"/>
        <end position="609"/>
    </location>
</feature>
<keyword evidence="4 5" id="KW-0274">FAD</keyword>
<dbReference type="Proteomes" id="UP000242188">
    <property type="component" value="Unassembled WGS sequence"/>
</dbReference>
<dbReference type="InterPro" id="IPR007867">
    <property type="entry name" value="GMC_OxRtase_C"/>
</dbReference>
<dbReference type="PIRSF" id="PIRSF000137">
    <property type="entry name" value="Alcohol_oxidase"/>
    <property type="match status" value="1"/>
</dbReference>
<dbReference type="Pfam" id="PF05199">
    <property type="entry name" value="GMC_oxred_C"/>
    <property type="match status" value="1"/>
</dbReference>
<evidence type="ECO:0000256" key="6">
    <source>
        <dbReference type="RuleBase" id="RU003968"/>
    </source>
</evidence>
<feature type="signal peptide" evidence="7">
    <location>
        <begin position="1"/>
        <end position="20"/>
    </location>
</feature>
<dbReference type="PROSITE" id="PS00624">
    <property type="entry name" value="GMC_OXRED_2"/>
    <property type="match status" value="1"/>
</dbReference>
<evidence type="ECO:0000256" key="7">
    <source>
        <dbReference type="SAM" id="SignalP"/>
    </source>
</evidence>
<feature type="binding site" evidence="5">
    <location>
        <position position="119"/>
    </location>
    <ligand>
        <name>FAD</name>
        <dbReference type="ChEBI" id="CHEBI:57692"/>
    </ligand>
</feature>
<evidence type="ECO:0000256" key="4">
    <source>
        <dbReference type="ARBA" id="ARBA00022827"/>
    </source>
</evidence>
<dbReference type="STRING" id="6573.A0A210PMB7"/>
<accession>A0A210PMB7</accession>
<dbReference type="SUPFAM" id="SSF54373">
    <property type="entry name" value="FAD-linked reductases, C-terminal domain"/>
    <property type="match status" value="1"/>
</dbReference>
<dbReference type="PANTHER" id="PTHR11552:SF147">
    <property type="entry name" value="CHOLINE DEHYDROGENASE, MITOCHONDRIAL"/>
    <property type="match status" value="1"/>
</dbReference>
<feature type="binding site" evidence="5">
    <location>
        <position position="255"/>
    </location>
    <ligand>
        <name>FAD</name>
        <dbReference type="ChEBI" id="CHEBI:57692"/>
    </ligand>
</feature>
<evidence type="ECO:0000313" key="10">
    <source>
        <dbReference type="EMBL" id="OWF37635.1"/>
    </source>
</evidence>
<evidence type="ECO:0000256" key="3">
    <source>
        <dbReference type="ARBA" id="ARBA00022630"/>
    </source>
</evidence>
<feature type="domain" description="Glucose-methanol-choline oxidoreductase N-terminal" evidence="8">
    <location>
        <begin position="117"/>
        <end position="140"/>
    </location>
</feature>
<proteinExistence type="inferred from homology"/>
<name>A0A210PMB7_MIZYE</name>
<evidence type="ECO:0000256" key="5">
    <source>
        <dbReference type="PIRSR" id="PIRSR000137-2"/>
    </source>
</evidence>
<evidence type="ECO:0000256" key="2">
    <source>
        <dbReference type="ARBA" id="ARBA00010790"/>
    </source>
</evidence>
<organism evidence="10 11">
    <name type="scientific">Mizuhopecten yessoensis</name>
    <name type="common">Japanese scallop</name>
    <name type="synonym">Patinopecten yessoensis</name>
    <dbReference type="NCBI Taxonomy" id="6573"/>
    <lineage>
        <taxon>Eukaryota</taxon>
        <taxon>Metazoa</taxon>
        <taxon>Spiralia</taxon>
        <taxon>Lophotrochozoa</taxon>
        <taxon>Mollusca</taxon>
        <taxon>Bivalvia</taxon>
        <taxon>Autobranchia</taxon>
        <taxon>Pteriomorphia</taxon>
        <taxon>Pectinida</taxon>
        <taxon>Pectinoidea</taxon>
        <taxon>Pectinidae</taxon>
        <taxon>Mizuhopecten</taxon>
    </lineage>
</organism>
<comment type="cofactor">
    <cofactor evidence="1 5">
        <name>FAD</name>
        <dbReference type="ChEBI" id="CHEBI:57692"/>
    </cofactor>
</comment>
<evidence type="ECO:0000259" key="9">
    <source>
        <dbReference type="PROSITE" id="PS00624"/>
    </source>
</evidence>
<dbReference type="GO" id="GO:0016614">
    <property type="term" value="F:oxidoreductase activity, acting on CH-OH group of donors"/>
    <property type="evidence" value="ECO:0007669"/>
    <property type="project" value="InterPro"/>
</dbReference>
<keyword evidence="11" id="KW-1185">Reference proteome</keyword>
<dbReference type="Pfam" id="PF00732">
    <property type="entry name" value="GMC_oxred_N"/>
    <property type="match status" value="1"/>
</dbReference>
<feature type="binding site" evidence="5">
    <location>
        <position position="123"/>
    </location>
    <ligand>
        <name>FAD</name>
        <dbReference type="ChEBI" id="CHEBI:57692"/>
    </ligand>
</feature>
<feature type="domain" description="Glucose-methanol-choline oxidoreductase N-terminal" evidence="9">
    <location>
        <begin position="290"/>
        <end position="304"/>
    </location>
</feature>
<gene>
    <name evidence="10" type="ORF">KP79_PYT07899</name>
</gene>
<comment type="caution">
    <text evidence="10">The sequence shown here is derived from an EMBL/GenBank/DDBJ whole genome shotgun (WGS) entry which is preliminary data.</text>
</comment>
<dbReference type="InterPro" id="IPR036188">
    <property type="entry name" value="FAD/NAD-bd_sf"/>
</dbReference>
<dbReference type="PANTHER" id="PTHR11552">
    <property type="entry name" value="GLUCOSE-METHANOL-CHOLINE GMC OXIDOREDUCTASE"/>
    <property type="match status" value="1"/>
</dbReference>
<evidence type="ECO:0000259" key="8">
    <source>
        <dbReference type="PROSITE" id="PS00623"/>
    </source>
</evidence>
<dbReference type="Gene3D" id="3.30.560.10">
    <property type="entry name" value="Glucose Oxidase, domain 3"/>
    <property type="match status" value="1"/>
</dbReference>
<protein>
    <submittedName>
        <fullName evidence="10">Glucose dehydrogenase [acceptor]</fullName>
    </submittedName>
</protein>
<dbReference type="SUPFAM" id="SSF51905">
    <property type="entry name" value="FAD/NAD(P)-binding domain"/>
    <property type="match status" value="1"/>
</dbReference>
<evidence type="ECO:0000313" key="11">
    <source>
        <dbReference type="Proteomes" id="UP000242188"/>
    </source>
</evidence>
<dbReference type="InterPro" id="IPR000172">
    <property type="entry name" value="GMC_OxRdtase_N"/>
</dbReference>
<dbReference type="AlphaFoldDB" id="A0A210PMB7"/>
<dbReference type="PROSITE" id="PS00623">
    <property type="entry name" value="GMC_OXRED_1"/>
    <property type="match status" value="1"/>
</dbReference>
<reference evidence="10 11" key="1">
    <citation type="journal article" date="2017" name="Nat. Ecol. Evol.">
        <title>Scallop genome provides insights into evolution of bilaterian karyotype and development.</title>
        <authorList>
            <person name="Wang S."/>
            <person name="Zhang J."/>
            <person name="Jiao W."/>
            <person name="Li J."/>
            <person name="Xun X."/>
            <person name="Sun Y."/>
            <person name="Guo X."/>
            <person name="Huan P."/>
            <person name="Dong B."/>
            <person name="Zhang L."/>
            <person name="Hu X."/>
            <person name="Sun X."/>
            <person name="Wang J."/>
            <person name="Zhao C."/>
            <person name="Wang Y."/>
            <person name="Wang D."/>
            <person name="Huang X."/>
            <person name="Wang R."/>
            <person name="Lv J."/>
            <person name="Li Y."/>
            <person name="Zhang Z."/>
            <person name="Liu B."/>
            <person name="Lu W."/>
            <person name="Hui Y."/>
            <person name="Liang J."/>
            <person name="Zhou Z."/>
            <person name="Hou R."/>
            <person name="Li X."/>
            <person name="Liu Y."/>
            <person name="Li H."/>
            <person name="Ning X."/>
            <person name="Lin Y."/>
            <person name="Zhao L."/>
            <person name="Xing Q."/>
            <person name="Dou J."/>
            <person name="Li Y."/>
            <person name="Mao J."/>
            <person name="Guo H."/>
            <person name="Dou H."/>
            <person name="Li T."/>
            <person name="Mu C."/>
            <person name="Jiang W."/>
            <person name="Fu Q."/>
            <person name="Fu X."/>
            <person name="Miao Y."/>
            <person name="Liu J."/>
            <person name="Yu Q."/>
            <person name="Li R."/>
            <person name="Liao H."/>
            <person name="Li X."/>
            <person name="Kong Y."/>
            <person name="Jiang Z."/>
            <person name="Chourrout D."/>
            <person name="Li R."/>
            <person name="Bao Z."/>
        </authorList>
    </citation>
    <scope>NUCLEOTIDE SEQUENCE [LARGE SCALE GENOMIC DNA]</scope>
    <source>
        <strain evidence="10 11">PY_sf001</strain>
    </source>
</reference>
<feature type="binding site" evidence="5">
    <location>
        <begin position="127"/>
        <end position="130"/>
    </location>
    <ligand>
        <name>FAD</name>
        <dbReference type="ChEBI" id="CHEBI:57692"/>
    </ligand>
</feature>
<dbReference type="InterPro" id="IPR012132">
    <property type="entry name" value="GMC_OxRdtase"/>
</dbReference>
<dbReference type="Gene3D" id="3.50.50.60">
    <property type="entry name" value="FAD/NAD(P)-binding domain"/>
    <property type="match status" value="1"/>
</dbReference>
<evidence type="ECO:0000256" key="1">
    <source>
        <dbReference type="ARBA" id="ARBA00001974"/>
    </source>
</evidence>
<dbReference type="GO" id="GO:0050660">
    <property type="term" value="F:flavin adenine dinucleotide binding"/>
    <property type="evidence" value="ECO:0007669"/>
    <property type="project" value="InterPro"/>
</dbReference>
<comment type="similarity">
    <text evidence="2 6">Belongs to the GMC oxidoreductase family.</text>
</comment>